<protein>
    <submittedName>
        <fullName evidence="2">Karyopherin subunit alpha 4</fullName>
    </submittedName>
</protein>
<feature type="compositionally biased region" description="Basic and acidic residues" evidence="1">
    <location>
        <begin position="1"/>
        <end position="11"/>
    </location>
</feature>
<reference evidence="2" key="3">
    <citation type="submission" date="2025-09" db="UniProtKB">
        <authorList>
            <consortium name="Ensembl"/>
        </authorList>
    </citation>
    <scope>IDENTIFICATION</scope>
</reference>
<name>A0A8W4FN19_PIG</name>
<evidence type="ECO:0000256" key="1">
    <source>
        <dbReference type="SAM" id="MobiDB-lite"/>
    </source>
</evidence>
<organism evidence="2 3">
    <name type="scientific">Sus scrofa</name>
    <name type="common">Pig</name>
    <dbReference type="NCBI Taxonomy" id="9823"/>
    <lineage>
        <taxon>Eukaryota</taxon>
        <taxon>Metazoa</taxon>
        <taxon>Chordata</taxon>
        <taxon>Craniata</taxon>
        <taxon>Vertebrata</taxon>
        <taxon>Euteleostomi</taxon>
        <taxon>Mammalia</taxon>
        <taxon>Eutheria</taxon>
        <taxon>Laurasiatheria</taxon>
        <taxon>Artiodactyla</taxon>
        <taxon>Suina</taxon>
        <taxon>Suidae</taxon>
        <taxon>Sus</taxon>
    </lineage>
</organism>
<dbReference type="Ensembl" id="ENSSSCT00000102321.1">
    <property type="protein sequence ID" value="ENSSSCP00000080293.1"/>
    <property type="gene ID" value="ENSSSCG00000031077.3"/>
</dbReference>
<evidence type="ECO:0000313" key="3">
    <source>
        <dbReference type="Proteomes" id="UP000008227"/>
    </source>
</evidence>
<proteinExistence type="predicted"/>
<evidence type="ECO:0000313" key="2">
    <source>
        <dbReference type="Ensembl" id="ENSSSCP00000080293.1"/>
    </source>
</evidence>
<dbReference type="GeneTree" id="ENSGT01050000244891"/>
<dbReference type="Proteomes" id="UP000008227">
    <property type="component" value="Chromosome 13"/>
</dbReference>
<reference evidence="2" key="2">
    <citation type="submission" date="2025-08" db="UniProtKB">
        <authorList>
            <consortium name="Ensembl"/>
        </authorList>
    </citation>
    <scope>IDENTIFICATION</scope>
</reference>
<reference evidence="2" key="1">
    <citation type="journal article" date="2020" name="Gigascience">
        <title>An improved pig reference genome sequence to enable pig genetics and genomics research.</title>
        <authorList>
            <person name="Warr A."/>
            <person name="Affara N."/>
            <person name="Aken B."/>
            <person name="Beiki H."/>
            <person name="Bickhart D.M."/>
            <person name="Billis K."/>
            <person name="Chow W."/>
            <person name="Eory L."/>
            <person name="Finlayson H.A."/>
            <person name="Flicek P."/>
            <person name="Giron C.G."/>
            <person name="Griffin D.K."/>
            <person name="Hall R."/>
            <person name="Hannum G."/>
            <person name="Hourlier T."/>
            <person name="Howe K."/>
            <person name="Hume D.A."/>
            <person name="Izuogu O."/>
            <person name="Kim K."/>
            <person name="Koren S."/>
            <person name="Liu H."/>
            <person name="Manchanda N."/>
            <person name="Martin F.J."/>
            <person name="Nonneman D.J."/>
            <person name="O'Connor R.E."/>
            <person name="Phillippy A.M."/>
            <person name="Rohrer G.A."/>
            <person name="Rosen B.D."/>
            <person name="Rund L.A."/>
            <person name="Sargent C.A."/>
            <person name="Schook L.B."/>
            <person name="Schroeder S.G."/>
            <person name="Schwartz A.S."/>
            <person name="Skinner B.M."/>
            <person name="Talbot R."/>
            <person name="Tseng E."/>
            <person name="Tuggle C.K."/>
            <person name="Watson M."/>
            <person name="Smith T.P.L."/>
            <person name="Archibald A.L."/>
        </authorList>
    </citation>
    <scope>NUCLEOTIDE SEQUENCE [LARGE SCALE GENOMIC DNA]</scope>
    <source>
        <strain evidence="2">Duroc</strain>
    </source>
</reference>
<dbReference type="AlphaFoldDB" id="A0A8W4FN19"/>
<keyword evidence="3" id="KW-1185">Reference proteome</keyword>
<accession>A0A8W4FN19</accession>
<sequence length="56" mass="6350">MADSEKLDNQRLKNFKNKGRDLEDNFSVEKNTPGVRGHPGDANSAFQRPVFYCGYS</sequence>
<gene>
    <name evidence="2" type="primary">KPNA4</name>
</gene>
<feature type="region of interest" description="Disordered" evidence="1">
    <location>
        <begin position="1"/>
        <end position="43"/>
    </location>
</feature>